<keyword evidence="5" id="KW-0406">Ion transport</keyword>
<dbReference type="VEuPathDB" id="ToxoDB:CSUI_001664"/>
<evidence type="ECO:0000256" key="3">
    <source>
        <dbReference type="ARBA" id="ARBA00022448"/>
    </source>
</evidence>
<evidence type="ECO:0000256" key="1">
    <source>
        <dbReference type="ARBA" id="ARBA00004370"/>
    </source>
</evidence>
<sequence length="267" mass="28860">MAVASFRVASFLRTCRGLPRLPGTGVRAGCAPSTIFRLSLLSPSSSTSPSCISAFSSTSRSAVGPCTFCRCFSSAAGASQEPTMAPKTLEGRYAYALFRVAKKKNALDKVYEDLEAVRSGLESSSEFRLFVETPAVSSHQKLDVLNQLTVRYKLDALTGNLLTTLLENKRLPLLAKVVEAFDELYRKEKGELKCVVTSAAPLSPQQQSEVLAALKKRAGGQAKKLLVDYVVNPQLMGGLVVRLGEQVLDFSVASRLERLQAQLLAPL</sequence>
<accession>A0A2C6LBN0</accession>
<dbReference type="PROSITE" id="PS00389">
    <property type="entry name" value="ATPASE_DELTA"/>
    <property type="match status" value="1"/>
</dbReference>
<dbReference type="NCBIfam" id="TIGR01145">
    <property type="entry name" value="ATP_synt_delta"/>
    <property type="match status" value="1"/>
</dbReference>
<evidence type="ECO:0000313" key="9">
    <source>
        <dbReference type="EMBL" id="PHJ24482.1"/>
    </source>
</evidence>
<proteinExistence type="inferred from homology"/>
<evidence type="ECO:0000256" key="6">
    <source>
        <dbReference type="ARBA" id="ARBA00023078"/>
    </source>
</evidence>
<protein>
    <submittedName>
        <fullName evidence="9">Atp synthase delta subunit protein</fullName>
    </submittedName>
</protein>
<evidence type="ECO:0000256" key="8">
    <source>
        <dbReference type="ARBA" id="ARBA00023310"/>
    </source>
</evidence>
<dbReference type="GO" id="GO:0046933">
    <property type="term" value="F:proton-transporting ATP synthase activity, rotational mechanism"/>
    <property type="evidence" value="ECO:0007669"/>
    <property type="project" value="InterPro"/>
</dbReference>
<dbReference type="HAMAP" id="MF_01416">
    <property type="entry name" value="ATP_synth_delta_bact"/>
    <property type="match status" value="1"/>
</dbReference>
<name>A0A2C6LBN0_9APIC</name>
<comment type="similarity">
    <text evidence="2">Belongs to the ATPase delta chain family.</text>
</comment>
<keyword evidence="7" id="KW-0472">Membrane</keyword>
<evidence type="ECO:0000256" key="5">
    <source>
        <dbReference type="ARBA" id="ARBA00023065"/>
    </source>
</evidence>
<evidence type="ECO:0000256" key="4">
    <source>
        <dbReference type="ARBA" id="ARBA00022781"/>
    </source>
</evidence>
<dbReference type="PANTHER" id="PTHR11910">
    <property type="entry name" value="ATP SYNTHASE DELTA CHAIN"/>
    <property type="match status" value="1"/>
</dbReference>
<dbReference type="RefSeq" id="XP_067926155.1">
    <property type="nucleotide sequence ID" value="XM_068061869.1"/>
</dbReference>
<dbReference type="PRINTS" id="PR00125">
    <property type="entry name" value="ATPASEDELTA"/>
</dbReference>
<dbReference type="GeneID" id="94425080"/>
<keyword evidence="3" id="KW-0813">Transport</keyword>
<dbReference type="GO" id="GO:0016020">
    <property type="term" value="C:membrane"/>
    <property type="evidence" value="ECO:0007669"/>
    <property type="project" value="UniProtKB-SubCell"/>
</dbReference>
<evidence type="ECO:0000256" key="7">
    <source>
        <dbReference type="ARBA" id="ARBA00023136"/>
    </source>
</evidence>
<dbReference type="Proteomes" id="UP000221165">
    <property type="component" value="Unassembled WGS sequence"/>
</dbReference>
<keyword evidence="6" id="KW-0793">Thylakoid</keyword>
<dbReference type="InterPro" id="IPR000711">
    <property type="entry name" value="ATPase_OSCP/dsu"/>
</dbReference>
<comment type="caution">
    <text evidence="9">The sequence shown here is derived from an EMBL/GenBank/DDBJ whole genome shotgun (WGS) entry which is preliminary data.</text>
</comment>
<dbReference type="Gene3D" id="1.10.520.20">
    <property type="entry name" value="N-terminal domain of the delta subunit of the F1F0-ATP synthase"/>
    <property type="match status" value="1"/>
</dbReference>
<evidence type="ECO:0000313" key="10">
    <source>
        <dbReference type="Proteomes" id="UP000221165"/>
    </source>
</evidence>
<dbReference type="OrthoDB" id="1262810at2759"/>
<dbReference type="InterPro" id="IPR020781">
    <property type="entry name" value="ATPase_OSCP/d_CS"/>
</dbReference>
<reference evidence="9 10" key="1">
    <citation type="journal article" date="2017" name="Int. J. Parasitol.">
        <title>The genome of the protozoan parasite Cystoisospora suis and a reverse vaccinology approach to identify vaccine candidates.</title>
        <authorList>
            <person name="Palmieri N."/>
            <person name="Shrestha A."/>
            <person name="Ruttkowski B."/>
            <person name="Beck T."/>
            <person name="Vogl C."/>
            <person name="Tomley F."/>
            <person name="Blake D.P."/>
            <person name="Joachim A."/>
        </authorList>
    </citation>
    <scope>NUCLEOTIDE SEQUENCE [LARGE SCALE GENOMIC DNA]</scope>
    <source>
        <strain evidence="9 10">Wien I</strain>
    </source>
</reference>
<comment type="subcellular location">
    <subcellularLocation>
        <location evidence="1">Membrane</location>
    </subcellularLocation>
</comment>
<keyword evidence="8" id="KW-0066">ATP synthesis</keyword>
<dbReference type="AlphaFoldDB" id="A0A2C6LBN0"/>
<dbReference type="SUPFAM" id="SSF47928">
    <property type="entry name" value="N-terminal domain of the delta subunit of the F1F0-ATP synthase"/>
    <property type="match status" value="1"/>
</dbReference>
<dbReference type="InterPro" id="IPR026015">
    <property type="entry name" value="ATP_synth_OSCP/delta_N_sf"/>
</dbReference>
<keyword evidence="4" id="KW-0375">Hydrogen ion transport</keyword>
<keyword evidence="10" id="KW-1185">Reference proteome</keyword>
<evidence type="ECO:0000256" key="2">
    <source>
        <dbReference type="ARBA" id="ARBA00007046"/>
    </source>
</evidence>
<dbReference type="Pfam" id="PF00213">
    <property type="entry name" value="OSCP"/>
    <property type="match status" value="1"/>
</dbReference>
<dbReference type="EMBL" id="MIGC01000671">
    <property type="protein sequence ID" value="PHJ24482.1"/>
    <property type="molecule type" value="Genomic_DNA"/>
</dbReference>
<organism evidence="9 10">
    <name type="scientific">Cystoisospora suis</name>
    <dbReference type="NCBI Taxonomy" id="483139"/>
    <lineage>
        <taxon>Eukaryota</taxon>
        <taxon>Sar</taxon>
        <taxon>Alveolata</taxon>
        <taxon>Apicomplexa</taxon>
        <taxon>Conoidasida</taxon>
        <taxon>Coccidia</taxon>
        <taxon>Eucoccidiorida</taxon>
        <taxon>Eimeriorina</taxon>
        <taxon>Sarcocystidae</taxon>
        <taxon>Cystoisospora</taxon>
    </lineage>
</organism>
<gene>
    <name evidence="9" type="ORF">CSUI_001664</name>
</gene>